<dbReference type="PROSITE" id="PS00463">
    <property type="entry name" value="ZN2_CY6_FUNGAL_1"/>
    <property type="match status" value="1"/>
</dbReference>
<dbReference type="GO" id="GO:0000981">
    <property type="term" value="F:DNA-binding transcription factor activity, RNA polymerase II-specific"/>
    <property type="evidence" value="ECO:0007669"/>
    <property type="project" value="InterPro"/>
</dbReference>
<keyword evidence="8" id="KW-1185">Reference proteome</keyword>
<evidence type="ECO:0000256" key="3">
    <source>
        <dbReference type="ARBA" id="ARBA00023163"/>
    </source>
</evidence>
<keyword evidence="2" id="KW-0238">DNA-binding</keyword>
<keyword evidence="4" id="KW-0539">Nucleus</keyword>
<evidence type="ECO:0000313" key="7">
    <source>
        <dbReference type="EMBL" id="EXJ87541.1"/>
    </source>
</evidence>
<dbReference type="HOGENOM" id="CLU_041442_0_0_1"/>
<dbReference type="GeneID" id="19168620"/>
<dbReference type="RefSeq" id="XP_007732820.1">
    <property type="nucleotide sequence ID" value="XM_007734630.1"/>
</dbReference>
<dbReference type="SMART" id="SM00066">
    <property type="entry name" value="GAL4"/>
    <property type="match status" value="1"/>
</dbReference>
<feature type="region of interest" description="Disordered" evidence="5">
    <location>
        <begin position="1"/>
        <end position="42"/>
    </location>
</feature>
<evidence type="ECO:0000256" key="2">
    <source>
        <dbReference type="ARBA" id="ARBA00023125"/>
    </source>
</evidence>
<feature type="region of interest" description="Disordered" evidence="5">
    <location>
        <begin position="264"/>
        <end position="317"/>
    </location>
</feature>
<feature type="compositionally biased region" description="Low complexity" evidence="5">
    <location>
        <begin position="271"/>
        <end position="286"/>
    </location>
</feature>
<gene>
    <name evidence="7" type="ORF">A1O3_04501</name>
</gene>
<comment type="caution">
    <text evidence="7">The sequence shown here is derived from an EMBL/GenBank/DDBJ whole genome shotgun (WGS) entry which is preliminary data.</text>
</comment>
<feature type="region of interest" description="Disordered" evidence="5">
    <location>
        <begin position="350"/>
        <end position="404"/>
    </location>
</feature>
<dbReference type="PROSITE" id="PS50048">
    <property type="entry name" value="ZN2_CY6_FUNGAL_2"/>
    <property type="match status" value="1"/>
</dbReference>
<dbReference type="GO" id="GO:0008270">
    <property type="term" value="F:zinc ion binding"/>
    <property type="evidence" value="ECO:0007669"/>
    <property type="project" value="InterPro"/>
</dbReference>
<proteinExistence type="predicted"/>
<keyword evidence="3" id="KW-0804">Transcription</keyword>
<feature type="region of interest" description="Disordered" evidence="5">
    <location>
        <begin position="144"/>
        <end position="173"/>
    </location>
</feature>
<dbReference type="InterPro" id="IPR001138">
    <property type="entry name" value="Zn2Cys6_DnaBD"/>
</dbReference>
<reference evidence="7 8" key="1">
    <citation type="submission" date="2013-03" db="EMBL/GenBank/DDBJ databases">
        <title>The Genome Sequence of Capronia epimyces CBS 606.96.</title>
        <authorList>
            <consortium name="The Broad Institute Genomics Platform"/>
            <person name="Cuomo C."/>
            <person name="de Hoog S."/>
            <person name="Gorbushina A."/>
            <person name="Walker B."/>
            <person name="Young S.K."/>
            <person name="Zeng Q."/>
            <person name="Gargeya S."/>
            <person name="Fitzgerald M."/>
            <person name="Haas B."/>
            <person name="Abouelleil A."/>
            <person name="Allen A.W."/>
            <person name="Alvarado L."/>
            <person name="Arachchi H.M."/>
            <person name="Berlin A.M."/>
            <person name="Chapman S.B."/>
            <person name="Gainer-Dewar J."/>
            <person name="Goldberg J."/>
            <person name="Griggs A."/>
            <person name="Gujja S."/>
            <person name="Hansen M."/>
            <person name="Howarth C."/>
            <person name="Imamovic A."/>
            <person name="Ireland A."/>
            <person name="Larimer J."/>
            <person name="McCowan C."/>
            <person name="Murphy C."/>
            <person name="Pearson M."/>
            <person name="Poon T.W."/>
            <person name="Priest M."/>
            <person name="Roberts A."/>
            <person name="Saif S."/>
            <person name="Shea T."/>
            <person name="Sisk P."/>
            <person name="Sykes S."/>
            <person name="Wortman J."/>
            <person name="Nusbaum C."/>
            <person name="Birren B."/>
        </authorList>
    </citation>
    <scope>NUCLEOTIDE SEQUENCE [LARGE SCALE GENOMIC DNA]</scope>
    <source>
        <strain evidence="7 8">CBS 606.96</strain>
    </source>
</reference>
<dbReference type="Gene3D" id="4.10.240.10">
    <property type="entry name" value="Zn(2)-C6 fungal-type DNA-binding domain"/>
    <property type="match status" value="1"/>
</dbReference>
<evidence type="ECO:0000256" key="5">
    <source>
        <dbReference type="SAM" id="MobiDB-lite"/>
    </source>
</evidence>
<feature type="compositionally biased region" description="Polar residues" evidence="5">
    <location>
        <begin position="287"/>
        <end position="300"/>
    </location>
</feature>
<feature type="compositionally biased region" description="Polar residues" evidence="5">
    <location>
        <begin position="364"/>
        <end position="387"/>
    </location>
</feature>
<feature type="domain" description="Zn(2)-C6 fungal-type" evidence="6">
    <location>
        <begin position="43"/>
        <end position="78"/>
    </location>
</feature>
<evidence type="ECO:0000256" key="1">
    <source>
        <dbReference type="ARBA" id="ARBA00023015"/>
    </source>
</evidence>
<dbReference type="InterPro" id="IPR036864">
    <property type="entry name" value="Zn2-C6_fun-type_DNA-bd_sf"/>
</dbReference>
<organism evidence="7 8">
    <name type="scientific">Capronia epimyces CBS 606.96</name>
    <dbReference type="NCBI Taxonomy" id="1182542"/>
    <lineage>
        <taxon>Eukaryota</taxon>
        <taxon>Fungi</taxon>
        <taxon>Dikarya</taxon>
        <taxon>Ascomycota</taxon>
        <taxon>Pezizomycotina</taxon>
        <taxon>Eurotiomycetes</taxon>
        <taxon>Chaetothyriomycetidae</taxon>
        <taxon>Chaetothyriales</taxon>
        <taxon>Herpotrichiellaceae</taxon>
        <taxon>Capronia</taxon>
    </lineage>
</organism>
<protein>
    <recommendedName>
        <fullName evidence="6">Zn(2)-C6 fungal-type domain-containing protein</fullName>
    </recommendedName>
</protein>
<name>W9YE50_9EURO</name>
<feature type="compositionally biased region" description="Low complexity" evidence="5">
    <location>
        <begin position="18"/>
        <end position="27"/>
    </location>
</feature>
<evidence type="ECO:0000313" key="8">
    <source>
        <dbReference type="Proteomes" id="UP000019478"/>
    </source>
</evidence>
<dbReference type="AlphaFoldDB" id="W9YE50"/>
<sequence length="456" mass="49579">MPLTQHPHQDQYETGGHPSSRTTPSSESEQRATSGSRKRVPVACERCRKRKIKCSGNEGNNQSCANCINAGHEESCRFLRVSSIETAAFSLRGWQGPSRYSPYSLPTHHRLNYVSVPSRYSPPNSLQYPTVPASVDYGGYANPSPNVDWTRTPYGASYSPYPDDEEPSPYPSQVQPPPYILPHTDPMSTTNAYYMHAQGVRPQHSVLWPEPQHCMPQAGSQLNNPAYAAATQGPQPVQALGIPGHSPSDRILPTPVSARSIVSSSVNPMDSTPDTSSSHRSSTYWTGENNTSTHQPTVQVDTGGARESSTERTNRSYRLQDMPYAHMGLNESLASTSLPQGLPVVVNEAQPSTTAGTPEESHAPNLNSRNVSHDNLTATPENTSAGYSYTDPMAGRSSRLRSTAGRLSNGSLYCRTQNMVARREPAPDDCSPDCSSCQTDSTRTSVISMSNNQSGY</sequence>
<evidence type="ECO:0000259" key="6">
    <source>
        <dbReference type="PROSITE" id="PS50048"/>
    </source>
</evidence>
<dbReference type="EMBL" id="AMGY01000003">
    <property type="protein sequence ID" value="EXJ87541.1"/>
    <property type="molecule type" value="Genomic_DNA"/>
</dbReference>
<dbReference type="Pfam" id="PF00172">
    <property type="entry name" value="Zn_clus"/>
    <property type="match status" value="1"/>
</dbReference>
<dbReference type="STRING" id="1182542.W9YE50"/>
<keyword evidence="1" id="KW-0805">Transcription regulation</keyword>
<dbReference type="Proteomes" id="UP000019478">
    <property type="component" value="Unassembled WGS sequence"/>
</dbReference>
<evidence type="ECO:0000256" key="4">
    <source>
        <dbReference type="ARBA" id="ARBA00023242"/>
    </source>
</evidence>
<dbReference type="CDD" id="cd00067">
    <property type="entry name" value="GAL4"/>
    <property type="match status" value="1"/>
</dbReference>
<dbReference type="eggNOG" id="ENOG502S7RA">
    <property type="taxonomic scope" value="Eukaryota"/>
</dbReference>
<dbReference type="OrthoDB" id="5394557at2759"/>
<dbReference type="SUPFAM" id="SSF57701">
    <property type="entry name" value="Zn2/Cys6 DNA-binding domain"/>
    <property type="match status" value="1"/>
</dbReference>
<accession>W9YE50</accession>
<dbReference type="GO" id="GO:0003677">
    <property type="term" value="F:DNA binding"/>
    <property type="evidence" value="ECO:0007669"/>
    <property type="project" value="UniProtKB-KW"/>
</dbReference>